<reference evidence="2 3" key="1">
    <citation type="submission" date="2020-03" db="EMBL/GenBank/DDBJ databases">
        <title>Spirochaetal bacteria isolated from arthropods constitute a novel genus Entomospira genus novum within the order Spirochaetales.</title>
        <authorList>
            <person name="Grana-Miraglia L."/>
            <person name="Sikutova S."/>
            <person name="Fingerle V."/>
            <person name="Sing A."/>
            <person name="Castillo-Ramirez S."/>
            <person name="Margos G."/>
            <person name="Rudolf I."/>
        </authorList>
    </citation>
    <scope>NUCLEOTIDE SEQUENCE [LARGE SCALE GENOMIC DNA]</scope>
    <source>
        <strain evidence="2 3">BR193</strain>
    </source>
</reference>
<gene>
    <name evidence="2" type="ORF">HCT14_08670</name>
</gene>
<dbReference type="RefSeq" id="WP_167701203.1">
    <property type="nucleotide sequence ID" value="NZ_CP118180.1"/>
</dbReference>
<keyword evidence="3" id="KW-1185">Reference proteome</keyword>
<name>A0A968KTL6_9SPIO</name>
<dbReference type="Proteomes" id="UP000711995">
    <property type="component" value="Unassembled WGS sequence"/>
</dbReference>
<feature type="region of interest" description="Disordered" evidence="1">
    <location>
        <begin position="1"/>
        <end position="23"/>
    </location>
</feature>
<proteinExistence type="predicted"/>
<accession>A0A968KTL6</accession>
<protein>
    <submittedName>
        <fullName evidence="2">Uncharacterized protein</fullName>
    </submittedName>
</protein>
<sequence>MPSYLQEKRKKKSKPRATQEKILDRNGLEKRLEEVKKEDDQVKYLASLGSAVLESATQDIIDMEKCIDRNNPYALNALIATKLKLQKSFYELAIMLRKK</sequence>
<organism evidence="2 3">
    <name type="scientific">Entomospira entomophila</name>
    <dbReference type="NCBI Taxonomy" id="2719988"/>
    <lineage>
        <taxon>Bacteria</taxon>
        <taxon>Pseudomonadati</taxon>
        <taxon>Spirochaetota</taxon>
        <taxon>Spirochaetia</taxon>
        <taxon>Spirochaetales</taxon>
        <taxon>Spirochaetaceae</taxon>
        <taxon>Entomospira</taxon>
    </lineage>
</organism>
<evidence type="ECO:0000313" key="3">
    <source>
        <dbReference type="Proteomes" id="UP000711995"/>
    </source>
</evidence>
<evidence type="ECO:0000313" key="2">
    <source>
        <dbReference type="EMBL" id="NIZ41582.1"/>
    </source>
</evidence>
<evidence type="ECO:0000256" key="1">
    <source>
        <dbReference type="SAM" id="MobiDB-lite"/>
    </source>
</evidence>
<dbReference type="EMBL" id="JAATLJ010000007">
    <property type="protein sequence ID" value="NIZ41582.1"/>
    <property type="molecule type" value="Genomic_DNA"/>
</dbReference>
<comment type="caution">
    <text evidence="2">The sequence shown here is derived from an EMBL/GenBank/DDBJ whole genome shotgun (WGS) entry which is preliminary data.</text>
</comment>
<dbReference type="AlphaFoldDB" id="A0A968KTL6"/>